<dbReference type="Pfam" id="PF02826">
    <property type="entry name" value="2-Hacid_dh_C"/>
    <property type="match status" value="1"/>
</dbReference>
<evidence type="ECO:0000313" key="5">
    <source>
        <dbReference type="Proteomes" id="UP000501408"/>
    </source>
</evidence>
<protein>
    <submittedName>
        <fullName evidence="4">D-2-hydroxyacid dehydrogenase</fullName>
    </submittedName>
</protein>
<dbReference type="RefSeq" id="WP_167314911.1">
    <property type="nucleotide sequence ID" value="NZ_CP050266.1"/>
</dbReference>
<proteinExistence type="predicted"/>
<evidence type="ECO:0000256" key="1">
    <source>
        <dbReference type="ARBA" id="ARBA00023002"/>
    </source>
</evidence>
<name>A0ABX6K7L8_SALCS</name>
<keyword evidence="5" id="KW-1185">Reference proteome</keyword>
<keyword evidence="2" id="KW-0520">NAD</keyword>
<dbReference type="Gene3D" id="3.40.50.720">
    <property type="entry name" value="NAD(P)-binding Rossmann-like Domain"/>
    <property type="match status" value="2"/>
</dbReference>
<keyword evidence="1" id="KW-0560">Oxidoreductase</keyword>
<reference evidence="4 5" key="1">
    <citation type="submission" date="2020-03" db="EMBL/GenBank/DDBJ databases">
        <title>Genome mining reveals the biosynthetic pathways of PHA and ectoines of the halophilic strain Salinivibrio costicola M318 isolated from fermented shrimp paste.</title>
        <authorList>
            <person name="Doan T.V."/>
            <person name="Tran L.T."/>
            <person name="Trieu T.A."/>
            <person name="Nguyen Q.V."/>
            <person name="Quach T.N."/>
            <person name="Phi T.Q."/>
            <person name="Kumar S."/>
        </authorList>
    </citation>
    <scope>NUCLEOTIDE SEQUENCE [LARGE SCALE GENOMIC DNA]</scope>
    <source>
        <strain evidence="4 5">M318</strain>
    </source>
</reference>
<dbReference type="SUPFAM" id="SSF51735">
    <property type="entry name" value="NAD(P)-binding Rossmann-fold domains"/>
    <property type="match status" value="1"/>
</dbReference>
<dbReference type="Proteomes" id="UP000501408">
    <property type="component" value="Chromosome 1"/>
</dbReference>
<dbReference type="InterPro" id="IPR006140">
    <property type="entry name" value="D-isomer_DH_NAD-bd"/>
</dbReference>
<accession>A0ABX6K7L8</accession>
<evidence type="ECO:0000313" key="4">
    <source>
        <dbReference type="EMBL" id="QIR07127.1"/>
    </source>
</evidence>
<dbReference type="InterPro" id="IPR029752">
    <property type="entry name" value="D-isomer_DH_CS1"/>
</dbReference>
<dbReference type="PROSITE" id="PS00065">
    <property type="entry name" value="D_2_HYDROXYACID_DH_1"/>
    <property type="match status" value="1"/>
</dbReference>
<feature type="domain" description="D-isomer specific 2-hydroxyacid dehydrogenase NAD-binding" evidence="3">
    <location>
        <begin position="95"/>
        <end position="266"/>
    </location>
</feature>
<evidence type="ECO:0000259" key="3">
    <source>
        <dbReference type="Pfam" id="PF02826"/>
    </source>
</evidence>
<evidence type="ECO:0000256" key="2">
    <source>
        <dbReference type="ARBA" id="ARBA00023027"/>
    </source>
</evidence>
<dbReference type="PANTHER" id="PTHR43333:SF1">
    <property type="entry name" value="D-ISOMER SPECIFIC 2-HYDROXYACID DEHYDROGENASE NAD-BINDING DOMAIN-CONTAINING PROTEIN"/>
    <property type="match status" value="1"/>
</dbReference>
<dbReference type="PANTHER" id="PTHR43333">
    <property type="entry name" value="2-HACID_DH_C DOMAIN-CONTAINING PROTEIN"/>
    <property type="match status" value="1"/>
</dbReference>
<dbReference type="InterPro" id="IPR036291">
    <property type="entry name" value="NAD(P)-bd_dom_sf"/>
</dbReference>
<dbReference type="CDD" id="cd05300">
    <property type="entry name" value="2-Hacid_dh_1"/>
    <property type="match status" value="1"/>
</dbReference>
<gene>
    <name evidence="4" type="ORF">HBA18_12600</name>
</gene>
<organism evidence="4 5">
    <name type="scientific">Salinivibrio costicola</name>
    <name type="common">Vibrio costicola</name>
    <dbReference type="NCBI Taxonomy" id="51367"/>
    <lineage>
        <taxon>Bacteria</taxon>
        <taxon>Pseudomonadati</taxon>
        <taxon>Pseudomonadota</taxon>
        <taxon>Gammaproteobacteria</taxon>
        <taxon>Vibrionales</taxon>
        <taxon>Vibrionaceae</taxon>
        <taxon>Salinivibrio</taxon>
    </lineage>
</organism>
<dbReference type="EMBL" id="CP050266">
    <property type="protein sequence ID" value="QIR07127.1"/>
    <property type="molecule type" value="Genomic_DNA"/>
</dbReference>
<sequence length="301" mass="33622">MDKVYVISEHAATYHQLLATAQLPDLALTHNAEEATIWLADPPLAVSKLPHANALRWLQSTFAGTDALIQAPFRHYQLTNVRGIFGPLMAEYVFGHLLTNTRHIGQYAKQQAQCHWQPQPYQSLHGQTLAILGTGAIGQHIATVAHAFGMTVLGTNQTGRSVEAFDHTMTLPELQQRLREIDVLVSTLPATDKTHQCLNAAFWQHAQDLFFINVGRGATVDEHALIHALEAKQLRGAVLDVMQQEPLPESHPFWTHPKVTVTPHIAAVSFPDQVFTLFADNYRRWHAGKPLVHHVDFDKGY</sequence>